<keyword evidence="2" id="KW-1185">Reference proteome</keyword>
<protein>
    <submittedName>
        <fullName evidence="1">Uncharacterized protein</fullName>
    </submittedName>
</protein>
<dbReference type="EMBL" id="CAJNOL010001729">
    <property type="protein sequence ID" value="CAF1410860.1"/>
    <property type="molecule type" value="Genomic_DNA"/>
</dbReference>
<dbReference type="Proteomes" id="UP000663870">
    <property type="component" value="Unassembled WGS sequence"/>
</dbReference>
<comment type="caution">
    <text evidence="1">The sequence shown here is derived from an EMBL/GenBank/DDBJ whole genome shotgun (WGS) entry which is preliminary data.</text>
</comment>
<organism evidence="1 2">
    <name type="scientific">Rotaria sordida</name>
    <dbReference type="NCBI Taxonomy" id="392033"/>
    <lineage>
        <taxon>Eukaryota</taxon>
        <taxon>Metazoa</taxon>
        <taxon>Spiralia</taxon>
        <taxon>Gnathifera</taxon>
        <taxon>Rotifera</taxon>
        <taxon>Eurotatoria</taxon>
        <taxon>Bdelloidea</taxon>
        <taxon>Philodinida</taxon>
        <taxon>Philodinidae</taxon>
        <taxon>Rotaria</taxon>
    </lineage>
</organism>
<reference evidence="1" key="1">
    <citation type="submission" date="2021-02" db="EMBL/GenBank/DDBJ databases">
        <authorList>
            <person name="Nowell W R."/>
        </authorList>
    </citation>
    <scope>NUCLEOTIDE SEQUENCE</scope>
</reference>
<dbReference type="AlphaFoldDB" id="A0A815LJ17"/>
<evidence type="ECO:0000313" key="1">
    <source>
        <dbReference type="EMBL" id="CAF1410860.1"/>
    </source>
</evidence>
<name>A0A815LJ17_9BILA</name>
<proteinExistence type="predicted"/>
<gene>
    <name evidence="1" type="ORF">JXQ802_LOCUS35270</name>
</gene>
<evidence type="ECO:0000313" key="2">
    <source>
        <dbReference type="Proteomes" id="UP000663870"/>
    </source>
</evidence>
<sequence length="230" mass="27013">MSSITLPRDIQNIDLFDQNSNNINGKEINNKTVGSYPSDNYGRYFQQSTTNQLMKSTRTLSYNEEKIQLQSNTNTNKNNSSLKHLCTRFIRRFSINKEYRTRSEDMSRGSSTRFNNYQSFSSSTDDSYNDFEWPDFEKLYDSIPSCLVNTLSGLDDISIEEKDDNNDSTHTINSIINETNEQSNLFENCERGKCFRRNAICHKLDKSQYHRQLDTFIQQLMIEKLMRTWT</sequence>
<accession>A0A815LJ17</accession>